<organism evidence="1 2">
    <name type="scientific">Lacipirellula limnantheis</name>
    <dbReference type="NCBI Taxonomy" id="2528024"/>
    <lineage>
        <taxon>Bacteria</taxon>
        <taxon>Pseudomonadati</taxon>
        <taxon>Planctomycetota</taxon>
        <taxon>Planctomycetia</taxon>
        <taxon>Pirellulales</taxon>
        <taxon>Lacipirellulaceae</taxon>
        <taxon>Lacipirellula</taxon>
    </lineage>
</organism>
<dbReference type="KEGG" id="llh:I41_25670"/>
<dbReference type="Proteomes" id="UP000317909">
    <property type="component" value="Chromosome"/>
</dbReference>
<reference evidence="1 2" key="1">
    <citation type="submission" date="2019-02" db="EMBL/GenBank/DDBJ databases">
        <title>Deep-cultivation of Planctomycetes and their phenomic and genomic characterization uncovers novel biology.</title>
        <authorList>
            <person name="Wiegand S."/>
            <person name="Jogler M."/>
            <person name="Boedeker C."/>
            <person name="Pinto D."/>
            <person name="Vollmers J."/>
            <person name="Rivas-Marin E."/>
            <person name="Kohn T."/>
            <person name="Peeters S.H."/>
            <person name="Heuer A."/>
            <person name="Rast P."/>
            <person name="Oberbeckmann S."/>
            <person name="Bunk B."/>
            <person name="Jeske O."/>
            <person name="Meyerdierks A."/>
            <person name="Storesund J.E."/>
            <person name="Kallscheuer N."/>
            <person name="Luecker S."/>
            <person name="Lage O.M."/>
            <person name="Pohl T."/>
            <person name="Merkel B.J."/>
            <person name="Hornburger P."/>
            <person name="Mueller R.-W."/>
            <person name="Bruemmer F."/>
            <person name="Labrenz M."/>
            <person name="Spormann A.M."/>
            <person name="Op den Camp H."/>
            <person name="Overmann J."/>
            <person name="Amann R."/>
            <person name="Jetten M.S.M."/>
            <person name="Mascher T."/>
            <person name="Medema M.H."/>
            <person name="Devos D.P."/>
            <person name="Kaster A.-K."/>
            <person name="Ovreas L."/>
            <person name="Rohde M."/>
            <person name="Galperin M.Y."/>
            <person name="Jogler C."/>
        </authorList>
    </citation>
    <scope>NUCLEOTIDE SEQUENCE [LARGE SCALE GENOMIC DNA]</scope>
    <source>
        <strain evidence="1 2">I41</strain>
    </source>
</reference>
<dbReference type="EMBL" id="CP036339">
    <property type="protein sequence ID" value="QDT73378.1"/>
    <property type="molecule type" value="Genomic_DNA"/>
</dbReference>
<evidence type="ECO:0000313" key="1">
    <source>
        <dbReference type="EMBL" id="QDT73378.1"/>
    </source>
</evidence>
<protein>
    <recommendedName>
        <fullName evidence="3">PEP-CTERM protein-sorting domain-containing protein</fullName>
    </recommendedName>
</protein>
<accession>A0A517TYC4</accession>
<dbReference type="RefSeq" id="WP_145432978.1">
    <property type="nucleotide sequence ID" value="NZ_CP036339.1"/>
</dbReference>
<dbReference type="AlphaFoldDB" id="A0A517TYC4"/>
<gene>
    <name evidence="1" type="ORF">I41_25670</name>
</gene>
<evidence type="ECO:0008006" key="3">
    <source>
        <dbReference type="Google" id="ProtNLM"/>
    </source>
</evidence>
<evidence type="ECO:0000313" key="2">
    <source>
        <dbReference type="Proteomes" id="UP000317909"/>
    </source>
</evidence>
<proteinExistence type="predicted"/>
<sequence>MNKHLARYLLGLFFVLGLATQALGSLQNGGTLSFGDIHYLGRVNLKTSPSNAPTEVSFINELITLPANSGDPLEDDYDRVSSFLPGPFDEADDADDFRGGENVFNISLAGAFQYLYAKYDGKNYGALVWYFPDGITGNVIVPQFDPDSKKYEISHLSAYNPVDGAVPEPATIAVWGMLALAGAFGAKKWWKVT</sequence>
<keyword evidence="2" id="KW-1185">Reference proteome</keyword>
<name>A0A517TYC4_9BACT</name>